<sequence>MVSLTGEQVITAMLTRGMYMYMDGGKLKMGFLNGSRISKEAVEWLRPYKEKIIKALDRNNAYRLDREIRSGLGGCWLKDHMEAMDKLKGKVSGWTDQRYRLTAWAMVLGNGAAISWPKEDEGEIPSPVETVSPVKVEGESPETERHTGRLPVQDMRRWAV</sequence>
<reference evidence="2 3" key="1">
    <citation type="journal article" date="2010" name="Stand. Genomic Sci.">
        <title>Permanent draft genome sequence of Dethiosulfovibrio peptidovorans type strain (SEBR 4207).</title>
        <authorList>
            <person name="Labutti K."/>
            <person name="Mayilraj S."/>
            <person name="Clum A."/>
            <person name="Lucas S."/>
            <person name="Glavina Del Rio T."/>
            <person name="Nolan M."/>
            <person name="Tice H."/>
            <person name="Cheng J.F."/>
            <person name="Pitluck S."/>
            <person name="Liolios K."/>
            <person name="Ivanova N."/>
            <person name="Mavromatis K."/>
            <person name="Mikhailova N."/>
            <person name="Pati A."/>
            <person name="Goodwin L."/>
            <person name="Chen A."/>
            <person name="Palaniappan K."/>
            <person name="Land M."/>
            <person name="Hauser L."/>
            <person name="Chang Y.J."/>
            <person name="Jeffries C.D."/>
            <person name="Rohde M."/>
            <person name="Spring S."/>
            <person name="Goker M."/>
            <person name="Woyke T."/>
            <person name="Bristow J."/>
            <person name="Eisen J.A."/>
            <person name="Markowitz V."/>
            <person name="Hugenholtz P."/>
            <person name="Kyrpides N.C."/>
            <person name="Klenk H.P."/>
            <person name="Lapidus A."/>
        </authorList>
    </citation>
    <scope>NUCLEOTIDE SEQUENCE [LARGE SCALE GENOMIC DNA]</scope>
    <source>
        <strain evidence="2 3">DSM 11002</strain>
    </source>
</reference>
<keyword evidence="3" id="KW-1185">Reference proteome</keyword>
<dbReference type="OrthoDB" id="9794403at2"/>
<feature type="region of interest" description="Disordered" evidence="1">
    <location>
        <begin position="118"/>
        <end position="153"/>
    </location>
</feature>
<protein>
    <submittedName>
        <fullName evidence="2">Uncharacterized protein</fullName>
    </submittedName>
</protein>
<dbReference type="PaxDb" id="469381-Dpep_0396"/>
<dbReference type="AlphaFoldDB" id="D2Z499"/>
<evidence type="ECO:0000256" key="1">
    <source>
        <dbReference type="SAM" id="MobiDB-lite"/>
    </source>
</evidence>
<comment type="caution">
    <text evidence="2">The sequence shown here is derived from an EMBL/GenBank/DDBJ whole genome shotgun (WGS) entry which is preliminary data.</text>
</comment>
<evidence type="ECO:0000313" key="2">
    <source>
        <dbReference type="EMBL" id="EFC90428.1"/>
    </source>
</evidence>
<dbReference type="RefSeq" id="WP_005659133.1">
    <property type="nucleotide sequence ID" value="NZ_ABTR02000001.1"/>
</dbReference>
<organism evidence="2 3">
    <name type="scientific">Dethiosulfovibrio peptidovorans DSM 11002</name>
    <dbReference type="NCBI Taxonomy" id="469381"/>
    <lineage>
        <taxon>Bacteria</taxon>
        <taxon>Thermotogati</taxon>
        <taxon>Synergistota</taxon>
        <taxon>Synergistia</taxon>
        <taxon>Synergistales</taxon>
        <taxon>Dethiosulfovibrionaceae</taxon>
        <taxon>Dethiosulfovibrio</taxon>
    </lineage>
</organism>
<proteinExistence type="predicted"/>
<accession>D2Z499</accession>
<dbReference type="Proteomes" id="UP000006427">
    <property type="component" value="Unassembled WGS sequence"/>
</dbReference>
<name>D2Z499_9BACT</name>
<feature type="compositionally biased region" description="Basic and acidic residues" evidence="1">
    <location>
        <begin position="136"/>
        <end position="147"/>
    </location>
</feature>
<dbReference type="EMBL" id="ABTR02000001">
    <property type="protein sequence ID" value="EFC90428.1"/>
    <property type="molecule type" value="Genomic_DNA"/>
</dbReference>
<evidence type="ECO:0000313" key="3">
    <source>
        <dbReference type="Proteomes" id="UP000006427"/>
    </source>
</evidence>
<dbReference type="STRING" id="469381.Dpep_0396"/>
<gene>
    <name evidence="2" type="ORF">Dpep_0396</name>
</gene>